<comment type="catalytic activity">
    <reaction evidence="8">
        <text>Hydrolysis of terminal non-reducing beta-D-fructofuranoside residues in beta-D-fructofuranosides.</text>
        <dbReference type="EC" id="3.2.1.26"/>
    </reaction>
</comment>
<dbReference type="Pfam" id="PF00251">
    <property type="entry name" value="Glyco_hydro_32N"/>
    <property type="match status" value="1"/>
</dbReference>
<dbReference type="InterPro" id="IPR006232">
    <property type="entry name" value="Suc6P_hydrolase"/>
</dbReference>
<evidence type="ECO:0000259" key="10">
    <source>
        <dbReference type="Pfam" id="PF00251"/>
    </source>
</evidence>
<dbReference type="Gene3D" id="2.115.10.20">
    <property type="entry name" value="Glycosyl hydrolase domain, family 43"/>
    <property type="match status" value="1"/>
</dbReference>
<evidence type="ECO:0000256" key="3">
    <source>
        <dbReference type="ARBA" id="ARBA00012758"/>
    </source>
</evidence>
<dbReference type="InterPro" id="IPR013320">
    <property type="entry name" value="ConA-like_dom_sf"/>
</dbReference>
<gene>
    <name evidence="12" type="ORF">brsh051_23870</name>
</gene>
<dbReference type="EMBL" id="AP028056">
    <property type="protein sequence ID" value="BEH03106.1"/>
    <property type="molecule type" value="Genomic_DNA"/>
</dbReference>
<evidence type="ECO:0000259" key="11">
    <source>
        <dbReference type="Pfam" id="PF08244"/>
    </source>
</evidence>
<proteinExistence type="inferred from homology"/>
<protein>
    <recommendedName>
        <fullName evidence="4 8">Sucrose-6-phosphate hydrolase</fullName>
        <ecNumber evidence="3 8">3.2.1.26</ecNumber>
    </recommendedName>
    <alternativeName>
        <fullName evidence="7 9">Invertase</fullName>
    </alternativeName>
</protein>
<dbReference type="NCBIfam" id="TIGR01322">
    <property type="entry name" value="scrB_fam"/>
    <property type="match status" value="1"/>
</dbReference>
<evidence type="ECO:0000256" key="1">
    <source>
        <dbReference type="ARBA" id="ARBA00004914"/>
    </source>
</evidence>
<dbReference type="KEGG" id="broo:brsh051_23870"/>
<dbReference type="InterPro" id="IPR001362">
    <property type="entry name" value="Glyco_hydro_32"/>
</dbReference>
<dbReference type="SUPFAM" id="SSF75005">
    <property type="entry name" value="Arabinanase/levansucrase/invertase"/>
    <property type="match status" value="1"/>
</dbReference>
<dbReference type="InterPro" id="IPR013148">
    <property type="entry name" value="Glyco_hydro_32_N"/>
</dbReference>
<evidence type="ECO:0000256" key="5">
    <source>
        <dbReference type="ARBA" id="ARBA00022801"/>
    </source>
</evidence>
<dbReference type="InterPro" id="IPR023296">
    <property type="entry name" value="Glyco_hydro_beta-prop_sf"/>
</dbReference>
<dbReference type="PANTHER" id="PTHR43101:SF1">
    <property type="entry name" value="BETA-FRUCTOSIDASE"/>
    <property type="match status" value="1"/>
</dbReference>
<evidence type="ECO:0000256" key="6">
    <source>
        <dbReference type="ARBA" id="ARBA00023295"/>
    </source>
</evidence>
<evidence type="ECO:0000256" key="9">
    <source>
        <dbReference type="RuleBase" id="RU365015"/>
    </source>
</evidence>
<accession>A0AAN0K7M4</accession>
<reference evidence="12" key="1">
    <citation type="journal article" date="2024" name="Int. J. Syst. Evol. Microbiol.">
        <title>Brooklawnia propionicigenes sp. nov., a facultatively anaerobic, propionate-producing bacterium isolated from a methanogenic reactor treating waste from cattle farms.</title>
        <authorList>
            <person name="Akita Y."/>
            <person name="Ueki A."/>
            <person name="Tonouchi A."/>
            <person name="Sugawara Y."/>
            <person name="Honma S."/>
            <person name="Kaku N."/>
            <person name="Ueki K."/>
        </authorList>
    </citation>
    <scope>NUCLEOTIDE SEQUENCE</scope>
    <source>
        <strain evidence="12">SH051</strain>
    </source>
</reference>
<evidence type="ECO:0000256" key="8">
    <source>
        <dbReference type="RuleBase" id="RU362110"/>
    </source>
</evidence>
<comment type="subcellular location">
    <subcellularLocation>
        <location evidence="9">Cytoplasm</location>
    </subcellularLocation>
</comment>
<evidence type="ECO:0000313" key="12">
    <source>
        <dbReference type="EMBL" id="BEH03106.1"/>
    </source>
</evidence>
<dbReference type="Pfam" id="PF08244">
    <property type="entry name" value="Glyco_hydro_32C"/>
    <property type="match status" value="1"/>
</dbReference>
<feature type="domain" description="Glycosyl hydrolase family 32 N-terminal" evidence="10">
    <location>
        <begin position="28"/>
        <end position="330"/>
    </location>
</feature>
<keyword evidence="13" id="KW-1185">Reference proteome</keyword>
<dbReference type="GO" id="GO:0005737">
    <property type="term" value="C:cytoplasm"/>
    <property type="evidence" value="ECO:0007669"/>
    <property type="project" value="UniProtKB-SubCell"/>
</dbReference>
<dbReference type="GO" id="GO:0004564">
    <property type="term" value="F:beta-fructofuranosidase activity"/>
    <property type="evidence" value="ECO:0007669"/>
    <property type="project" value="UniProtKB-EC"/>
</dbReference>
<dbReference type="Proteomes" id="UP001431656">
    <property type="component" value="Chromosome"/>
</dbReference>
<feature type="domain" description="Glycosyl hydrolase family 32 C-terminal" evidence="11">
    <location>
        <begin position="335"/>
        <end position="484"/>
    </location>
</feature>
<evidence type="ECO:0000256" key="4">
    <source>
        <dbReference type="ARBA" id="ARBA00019623"/>
    </source>
</evidence>
<organism evidence="12 13">
    <name type="scientific">Brooklawnia propionicigenes</name>
    <dbReference type="NCBI Taxonomy" id="3041175"/>
    <lineage>
        <taxon>Bacteria</taxon>
        <taxon>Bacillati</taxon>
        <taxon>Actinomycetota</taxon>
        <taxon>Actinomycetes</taxon>
        <taxon>Propionibacteriales</taxon>
        <taxon>Propionibacteriaceae</taxon>
        <taxon>Brooklawnia</taxon>
    </lineage>
</organism>
<dbReference type="GO" id="GO:0005975">
    <property type="term" value="P:carbohydrate metabolic process"/>
    <property type="evidence" value="ECO:0007669"/>
    <property type="project" value="InterPro"/>
</dbReference>
<comment type="similarity">
    <text evidence="2 8">Belongs to the glycosyl hydrolase 32 family.</text>
</comment>
<evidence type="ECO:0000256" key="7">
    <source>
        <dbReference type="ARBA" id="ARBA00033367"/>
    </source>
</evidence>
<evidence type="ECO:0000313" key="13">
    <source>
        <dbReference type="Proteomes" id="UP001431656"/>
    </source>
</evidence>
<dbReference type="SUPFAM" id="SSF49899">
    <property type="entry name" value="Concanavalin A-like lectins/glucanases"/>
    <property type="match status" value="1"/>
</dbReference>
<sequence>MKEQLERAEAGVAKLLEGRSDRWYPLFHIAAKAGWINDPNGLSYFNGRYQVYFQHHPFGTQWGPMHWGHVSSEDMVTWRREPIAMAPSIEADRDGVFSGSAVVSDDNQLVAYYTGHRWRNGVNEDEGNLQVQCMAVSDDGITFEKTGVIVECPEGLLHFRDPKVWRMGDTWYMVFGACSAENRGQVWLYTSTDMKSWEFDRVIFTDPNPRVFMLECPDMFPLDDKWVITYCPMGTKPERYVARNGHNAGYVVGDWQPGGVFEQITDYRTIDWGHQFYAPQSFEAPDGRRIEYGWLGSFTMPIATQEVDGWCGQFTVPRELTLDKNNHLRSFPIAEIEQLRTETIDFGAFELGLNGDKVLVDDDGGAVEIELEVDLASTSAERIGLRVHNTPDGGHTYVAYDDLAGRVDLDRRLTGNGDRGHRAAPYEGGSQLRLRVLVDRGSVEVFVNDGAESITSYSFPNKGPRAVVLCAESGVTKVNGLKVHRLRTIWESPDR</sequence>
<comment type="function">
    <text evidence="9">Enables the bacterium to metabolize sucrose as a sole carbon source.</text>
</comment>
<keyword evidence="5 8" id="KW-0378">Hydrolase</keyword>
<keyword evidence="9" id="KW-0119">Carbohydrate metabolism</keyword>
<name>A0AAN0K7M4_9ACTN</name>
<keyword evidence="9" id="KW-0963">Cytoplasm</keyword>
<dbReference type="CDD" id="cd08996">
    <property type="entry name" value="GH32_FFase"/>
    <property type="match status" value="1"/>
</dbReference>
<dbReference type="SMART" id="SM00640">
    <property type="entry name" value="Glyco_32"/>
    <property type="match status" value="1"/>
</dbReference>
<dbReference type="InterPro" id="IPR013189">
    <property type="entry name" value="Glyco_hydro_32_C"/>
</dbReference>
<comment type="pathway">
    <text evidence="1 9">Glycan biosynthesis; sucrose metabolism.</text>
</comment>
<dbReference type="InterPro" id="IPR051214">
    <property type="entry name" value="GH32_Enzymes"/>
</dbReference>
<dbReference type="AlphaFoldDB" id="A0AAN0K7M4"/>
<evidence type="ECO:0000256" key="2">
    <source>
        <dbReference type="ARBA" id="ARBA00009902"/>
    </source>
</evidence>
<dbReference type="RefSeq" id="WP_286265295.1">
    <property type="nucleotide sequence ID" value="NZ_AP028056.1"/>
</dbReference>
<dbReference type="PANTHER" id="PTHR43101">
    <property type="entry name" value="BETA-FRUCTOSIDASE"/>
    <property type="match status" value="1"/>
</dbReference>
<dbReference type="EC" id="3.2.1.26" evidence="3 8"/>
<keyword evidence="6 8" id="KW-0326">Glycosidase</keyword>
<dbReference type="Gene3D" id="2.60.120.560">
    <property type="entry name" value="Exo-inulinase, domain 1"/>
    <property type="match status" value="1"/>
</dbReference>